<feature type="domain" description="DUF1996" evidence="1">
    <location>
        <begin position="154"/>
        <end position="405"/>
    </location>
</feature>
<sequence length="463" mass="51473">MFDTPIPDLPRVDAPQRQRPSALLCRRRGWGDARGCRYPEKVSDSSSLVMLGFWGTMECQLEADEEALWGIYSSQDHRKANSRHVLVLFPLSAVVVFTYTSSPFWTAQSHHHSRKDLPTMWLKPTLAAFTAASLTSAQELMRFGCSQLTIDRVDPLVNPDTLPSPHMHQIIGGNSFNVTMDPSSLDPSKASTCTSCTYSEDFSNYWTANLYFRARNGTFKMVPLFANLGLNVKGGMTVYYIRGYQPSARVTAFPPGFRMLVGDPNNRDPNRVPRQLCYRCEHNMQQQPFGGAPCTGADTKAFPKDTCGGGWRVTVTFGSCWDGKNLDTPDHKSHIAYPASGTFESGGPCPASHPVRIPQVMYEIMYDTRAFNNKADWPADGSSPWYWSHGDPTGYGLHGDYVFGWQGDALQRAMDTKCAGDRCPALKRQTDAQAIACTKRQNAREDIGDNKWLSELPGAPPLV</sequence>
<dbReference type="Pfam" id="PF09362">
    <property type="entry name" value="DUF1996"/>
    <property type="match status" value="1"/>
</dbReference>
<dbReference type="Proteomes" id="UP001600064">
    <property type="component" value="Unassembled WGS sequence"/>
</dbReference>
<protein>
    <recommendedName>
        <fullName evidence="1">DUF1996 domain-containing protein</fullName>
    </recommendedName>
</protein>
<gene>
    <name evidence="2" type="ORF">VTJ83DRAFT_68</name>
</gene>
<accession>A0ABR4DK59</accession>
<name>A0ABR4DK59_9PEZI</name>
<dbReference type="RefSeq" id="XP_070869421.1">
    <property type="nucleotide sequence ID" value="XM_071013550.1"/>
</dbReference>
<comment type="caution">
    <text evidence="2">The sequence shown here is derived from an EMBL/GenBank/DDBJ whole genome shotgun (WGS) entry which is preliminary data.</text>
</comment>
<dbReference type="GeneID" id="98128194"/>
<evidence type="ECO:0000313" key="3">
    <source>
        <dbReference type="Proteomes" id="UP001600064"/>
    </source>
</evidence>
<reference evidence="2 3" key="1">
    <citation type="journal article" date="2024" name="Commun. Biol.">
        <title>Comparative genomic analysis of thermophilic fungi reveals convergent evolutionary adaptations and gene losses.</title>
        <authorList>
            <person name="Steindorff A.S."/>
            <person name="Aguilar-Pontes M.V."/>
            <person name="Robinson A.J."/>
            <person name="Andreopoulos B."/>
            <person name="LaButti K."/>
            <person name="Kuo A."/>
            <person name="Mondo S."/>
            <person name="Riley R."/>
            <person name="Otillar R."/>
            <person name="Haridas S."/>
            <person name="Lipzen A."/>
            <person name="Grimwood J."/>
            <person name="Schmutz J."/>
            <person name="Clum A."/>
            <person name="Reid I.D."/>
            <person name="Moisan M.C."/>
            <person name="Butler G."/>
            <person name="Nguyen T.T.M."/>
            <person name="Dewar K."/>
            <person name="Conant G."/>
            <person name="Drula E."/>
            <person name="Henrissat B."/>
            <person name="Hansel C."/>
            <person name="Singer S."/>
            <person name="Hutchinson M.I."/>
            <person name="de Vries R.P."/>
            <person name="Natvig D.O."/>
            <person name="Powell A.J."/>
            <person name="Tsang A."/>
            <person name="Grigoriev I.V."/>
        </authorList>
    </citation>
    <scope>NUCLEOTIDE SEQUENCE [LARGE SCALE GENOMIC DNA]</scope>
    <source>
        <strain evidence="2 3">ATCC 22073</strain>
    </source>
</reference>
<dbReference type="PANTHER" id="PTHR43662">
    <property type="match status" value="1"/>
</dbReference>
<dbReference type="InterPro" id="IPR018535">
    <property type="entry name" value="DUF1996"/>
</dbReference>
<evidence type="ECO:0000313" key="2">
    <source>
        <dbReference type="EMBL" id="KAL2270697.1"/>
    </source>
</evidence>
<organism evidence="2 3">
    <name type="scientific">Remersonia thermophila</name>
    <dbReference type="NCBI Taxonomy" id="72144"/>
    <lineage>
        <taxon>Eukaryota</taxon>
        <taxon>Fungi</taxon>
        <taxon>Dikarya</taxon>
        <taxon>Ascomycota</taxon>
        <taxon>Pezizomycotina</taxon>
        <taxon>Sordariomycetes</taxon>
        <taxon>Sordariomycetidae</taxon>
        <taxon>Sordariales</taxon>
        <taxon>Sordariales incertae sedis</taxon>
        <taxon>Remersonia</taxon>
    </lineage>
</organism>
<proteinExistence type="predicted"/>
<evidence type="ECO:0000259" key="1">
    <source>
        <dbReference type="Pfam" id="PF09362"/>
    </source>
</evidence>
<dbReference type="PANTHER" id="PTHR43662:SF2">
    <property type="entry name" value="DUF1996 DOMAIN-CONTAINING PROTEIN"/>
    <property type="match status" value="1"/>
</dbReference>
<keyword evidence="3" id="KW-1185">Reference proteome</keyword>
<dbReference type="EMBL" id="JAZGUE010000001">
    <property type="protein sequence ID" value="KAL2270697.1"/>
    <property type="molecule type" value="Genomic_DNA"/>
</dbReference>